<dbReference type="CDD" id="cd09597">
    <property type="entry name" value="M4_TLP"/>
    <property type="match status" value="1"/>
</dbReference>
<keyword evidence="3" id="KW-0479">Metal-binding</keyword>
<evidence type="ECO:0000259" key="9">
    <source>
        <dbReference type="Pfam" id="PF02868"/>
    </source>
</evidence>
<comment type="similarity">
    <text evidence="1">Belongs to the peptidase M4 family.</text>
</comment>
<name>A0A0E3IRT4_HALDH</name>
<evidence type="ECO:0000256" key="4">
    <source>
        <dbReference type="ARBA" id="ARBA00022801"/>
    </source>
</evidence>
<dbReference type="InterPro" id="IPR001570">
    <property type="entry name" value="Peptidase_M4_C_domain"/>
</dbReference>
<dbReference type="Gene3D" id="1.10.390.10">
    <property type="entry name" value="Neutral Protease Domain 2"/>
    <property type="match status" value="1"/>
</dbReference>
<keyword evidence="6 10" id="KW-0482">Metalloprotease</keyword>
<evidence type="ECO:0000256" key="6">
    <source>
        <dbReference type="ARBA" id="ARBA00023049"/>
    </source>
</evidence>
<protein>
    <submittedName>
        <fullName evidence="10">Metalloprotease</fullName>
    </submittedName>
</protein>
<reference evidence="10" key="1">
    <citation type="submission" date="2014-03" db="EMBL/GenBank/DDBJ databases">
        <title>Haliotis discus hannai metalloprotease.</title>
        <authorList>
            <person name="Kim Y.-O."/>
            <person name="Nam B.-H."/>
        </authorList>
    </citation>
    <scope>NUCLEOTIDE SEQUENCE</scope>
</reference>
<dbReference type="InterPro" id="IPR027268">
    <property type="entry name" value="Peptidase_M4/M1_CTD_sf"/>
</dbReference>
<dbReference type="Pfam" id="PF02868">
    <property type="entry name" value="Peptidase_M4_C"/>
    <property type="match status" value="1"/>
</dbReference>
<evidence type="ECO:0000256" key="3">
    <source>
        <dbReference type="ARBA" id="ARBA00022723"/>
    </source>
</evidence>
<proteinExistence type="evidence at transcript level"/>
<evidence type="ECO:0000259" key="8">
    <source>
        <dbReference type="Pfam" id="PF01447"/>
    </source>
</evidence>
<feature type="signal peptide" evidence="7">
    <location>
        <begin position="1"/>
        <end position="21"/>
    </location>
</feature>
<dbReference type="SUPFAM" id="SSF55486">
    <property type="entry name" value="Metalloproteases ('zincins'), catalytic domain"/>
    <property type="match status" value="1"/>
</dbReference>
<dbReference type="GO" id="GO:0006508">
    <property type="term" value="P:proteolysis"/>
    <property type="evidence" value="ECO:0007669"/>
    <property type="project" value="UniProtKB-KW"/>
</dbReference>
<dbReference type="AlphaFoldDB" id="A0A0E3IRT4"/>
<organism evidence="10">
    <name type="scientific">Haliotis discus hannai</name>
    <name type="common">Japanese abalone</name>
    <dbReference type="NCBI Taxonomy" id="42344"/>
    <lineage>
        <taxon>Eukaryota</taxon>
        <taxon>Metazoa</taxon>
        <taxon>Spiralia</taxon>
        <taxon>Lophotrochozoa</taxon>
        <taxon>Mollusca</taxon>
        <taxon>Gastropoda</taxon>
        <taxon>Vetigastropoda</taxon>
        <taxon>Lepetellida</taxon>
        <taxon>Haliotoidea</taxon>
        <taxon>Haliotidae</taxon>
        <taxon>Haliotis</taxon>
    </lineage>
</organism>
<evidence type="ECO:0000256" key="7">
    <source>
        <dbReference type="SAM" id="SignalP"/>
    </source>
</evidence>
<dbReference type="InterPro" id="IPR023612">
    <property type="entry name" value="Peptidase_M4"/>
</dbReference>
<accession>A0A0E3IRT4</accession>
<feature type="domain" description="Peptidase M4 C-terminal" evidence="9">
    <location>
        <begin position="382"/>
        <end position="525"/>
    </location>
</feature>
<dbReference type="PANTHER" id="PTHR33794">
    <property type="entry name" value="BACILLOLYSIN"/>
    <property type="match status" value="1"/>
</dbReference>
<evidence type="ECO:0000256" key="1">
    <source>
        <dbReference type="ARBA" id="ARBA00009388"/>
    </source>
</evidence>
<evidence type="ECO:0000256" key="5">
    <source>
        <dbReference type="ARBA" id="ARBA00022833"/>
    </source>
</evidence>
<dbReference type="PRINTS" id="PR00730">
    <property type="entry name" value="THERMOLYSIN"/>
</dbReference>
<dbReference type="Gene3D" id="3.10.450.40">
    <property type="match status" value="1"/>
</dbReference>
<dbReference type="InterPro" id="IPR050728">
    <property type="entry name" value="Zinc_Metalloprotease_M4"/>
</dbReference>
<feature type="domain" description="Peptidase M4" evidence="8">
    <location>
        <begin position="239"/>
        <end position="378"/>
    </location>
</feature>
<keyword evidence="7" id="KW-0732">Signal</keyword>
<keyword evidence="5" id="KW-0862">Zinc</keyword>
<dbReference type="PANTHER" id="PTHR33794:SF1">
    <property type="entry name" value="BACILLOLYSIN"/>
    <property type="match status" value="1"/>
</dbReference>
<evidence type="ECO:0000256" key="2">
    <source>
        <dbReference type="ARBA" id="ARBA00022670"/>
    </source>
</evidence>
<evidence type="ECO:0000313" key="10">
    <source>
        <dbReference type="EMBL" id="AJF36072.1"/>
    </source>
</evidence>
<sequence length="667" mass="76872">MRNYIFFLTIVAAFTQHEVQSAKRMSARDKLTRVSTAPLGYLTRQPPEMTETHRAKRSAEGASIRPEEYAEEILGLKGAERFETVKEVVTVHGVTLRKMKERYRDRDVFDTIVTVKVDDDNETLVDASGSIVEDIETELKDFDHELSDEKLYDILIIHNNDENITESIGNRKIGYDVHLDDNGTAIPIAIVEYLIETEEVVKRPMAIINTRTGEVIKAWNNLQTCFPNERHKLYGGNEKIGKREYGIIPQCLEVRKEGNTCYLENDLVRVVDMQHTELENITETASFDCDQTYNDSINGAYSPALDALYFGTQIQRMFLEWFGHKLVDDLVMRVHFSKNHVNAFWNGKNVTFGDGRRRMVYPFVALDIAAHEIAHGFSEHNAGLLYVSQTGGLNEAFSDMTGEMAELYLDMVDWRVGYAIMWPERSMRYLDDPPKNGRSIKHMKKYKEGIDPHGCSGIYNRVFYLLCQEYSDDPRDVFRVFLHANKMYWHPLSNFSDGACDIMKAVYDLGQTPEHYIKSFDDVGIEACDIKDHILHLRHNKTRNGVTVSRSINPVFAIEVPEWASSFYIQTTSGGGKDILIELITESWNRQTRNTVPVADESNYLEYNVTNLDSRYFFVRFSTKSRIAIKDVSVRAGYFCLDYYTHRNFLYRAFYALECWGIDLWAG</sequence>
<dbReference type="InterPro" id="IPR013856">
    <property type="entry name" value="Peptidase_M4_domain"/>
</dbReference>
<dbReference type="GO" id="GO:0046872">
    <property type="term" value="F:metal ion binding"/>
    <property type="evidence" value="ECO:0007669"/>
    <property type="project" value="UniProtKB-KW"/>
</dbReference>
<dbReference type="GO" id="GO:0004222">
    <property type="term" value="F:metalloendopeptidase activity"/>
    <property type="evidence" value="ECO:0007669"/>
    <property type="project" value="InterPro"/>
</dbReference>
<keyword evidence="4" id="KW-0378">Hydrolase</keyword>
<keyword evidence="2 10" id="KW-0645">Protease</keyword>
<dbReference type="Gene3D" id="3.10.170.10">
    <property type="match status" value="1"/>
</dbReference>
<feature type="chain" id="PRO_5002410707" evidence="7">
    <location>
        <begin position="22"/>
        <end position="667"/>
    </location>
</feature>
<dbReference type="Gene3D" id="3.10.450.490">
    <property type="match status" value="1"/>
</dbReference>
<dbReference type="EMBL" id="KJ599465">
    <property type="protein sequence ID" value="AJF36072.1"/>
    <property type="molecule type" value="mRNA"/>
</dbReference>
<dbReference type="Pfam" id="PF01447">
    <property type="entry name" value="Peptidase_M4"/>
    <property type="match status" value="1"/>
</dbReference>